<evidence type="ECO:0000313" key="2">
    <source>
        <dbReference type="Proteomes" id="UP001279734"/>
    </source>
</evidence>
<proteinExistence type="predicted"/>
<dbReference type="AlphaFoldDB" id="A0AAD3T7L8"/>
<dbReference type="Proteomes" id="UP001279734">
    <property type="component" value="Unassembled WGS sequence"/>
</dbReference>
<name>A0AAD3T7L8_NEPGR</name>
<accession>A0AAD3T7L8</accession>
<sequence>MNTRSFRNQEYKACRFCRNWTDWSGTRNVKEFKKSGFHRGGFSMMLNHGTFPLAVTFAKSQVQPASRISRNFQNQADHDCLKRELHIKMQIYNVATEELPVPEAY</sequence>
<comment type="caution">
    <text evidence="1">The sequence shown here is derived from an EMBL/GenBank/DDBJ whole genome shotgun (WGS) entry which is preliminary data.</text>
</comment>
<reference evidence="1" key="1">
    <citation type="submission" date="2023-05" db="EMBL/GenBank/DDBJ databases">
        <title>Nepenthes gracilis genome sequencing.</title>
        <authorList>
            <person name="Fukushima K."/>
        </authorList>
    </citation>
    <scope>NUCLEOTIDE SEQUENCE</scope>
    <source>
        <strain evidence="1">SING2019-196</strain>
    </source>
</reference>
<protein>
    <submittedName>
        <fullName evidence="1">Uncharacterized protein</fullName>
    </submittedName>
</protein>
<organism evidence="1 2">
    <name type="scientific">Nepenthes gracilis</name>
    <name type="common">Slender pitcher plant</name>
    <dbReference type="NCBI Taxonomy" id="150966"/>
    <lineage>
        <taxon>Eukaryota</taxon>
        <taxon>Viridiplantae</taxon>
        <taxon>Streptophyta</taxon>
        <taxon>Embryophyta</taxon>
        <taxon>Tracheophyta</taxon>
        <taxon>Spermatophyta</taxon>
        <taxon>Magnoliopsida</taxon>
        <taxon>eudicotyledons</taxon>
        <taxon>Gunneridae</taxon>
        <taxon>Pentapetalae</taxon>
        <taxon>Caryophyllales</taxon>
        <taxon>Nepenthaceae</taxon>
        <taxon>Nepenthes</taxon>
    </lineage>
</organism>
<evidence type="ECO:0000313" key="1">
    <source>
        <dbReference type="EMBL" id="GMH24071.1"/>
    </source>
</evidence>
<gene>
    <name evidence="1" type="ORF">Nepgr_025914</name>
</gene>
<keyword evidence="2" id="KW-1185">Reference proteome</keyword>
<dbReference type="EMBL" id="BSYO01000027">
    <property type="protein sequence ID" value="GMH24071.1"/>
    <property type="molecule type" value="Genomic_DNA"/>
</dbReference>